<dbReference type="EMBL" id="CP009225">
    <property type="protein sequence ID" value="AKC62859.1"/>
    <property type="molecule type" value="Genomic_DNA"/>
</dbReference>
<feature type="transmembrane region" description="Helical" evidence="15">
    <location>
        <begin position="174"/>
        <end position="192"/>
    </location>
</feature>
<evidence type="ECO:0000256" key="14">
    <source>
        <dbReference type="ARBA" id="ARBA00031636"/>
    </source>
</evidence>
<keyword evidence="8" id="KW-1003">Cell membrane</keyword>
<reference evidence="16 17" key="1">
    <citation type="journal article" date="2015" name="PLoS ONE">
        <title>A universal mariner transposon system for forward genetic studies in the genus clostridium.</title>
        <authorList>
            <person name="Zhang Y."/>
            <person name="Grosse-Honebrink A."/>
            <person name="Minton N.P."/>
        </authorList>
    </citation>
    <scope>NUCLEOTIDE SEQUENCE [LARGE SCALE GENOMIC DNA]</scope>
    <source>
        <strain evidence="16 17">NCIMB 10696</strain>
    </source>
</reference>
<evidence type="ECO:0000256" key="8">
    <source>
        <dbReference type="ARBA" id="ARBA00022475"/>
    </source>
</evidence>
<organism evidence="16 17">
    <name type="scientific">Clostridium sporogenes</name>
    <dbReference type="NCBI Taxonomy" id="1509"/>
    <lineage>
        <taxon>Bacteria</taxon>
        <taxon>Bacillati</taxon>
        <taxon>Bacillota</taxon>
        <taxon>Clostridia</taxon>
        <taxon>Eubacteriales</taxon>
        <taxon>Clostridiaceae</taxon>
        <taxon>Clostridium</taxon>
    </lineage>
</organism>
<feature type="transmembrane region" description="Helical" evidence="15">
    <location>
        <begin position="422"/>
        <end position="441"/>
    </location>
</feature>
<name>A0A7U4LN40_CLOSG</name>
<accession>A0A7U4LN40</accession>
<evidence type="ECO:0000256" key="7">
    <source>
        <dbReference type="ARBA" id="ARBA00022449"/>
    </source>
</evidence>
<comment type="similarity">
    <text evidence="3">Belongs to the multi antimicrobial extrusion (MATE) (TC 2.A.66.1) family. MepA subfamily.</text>
</comment>
<feature type="transmembrane region" description="Helical" evidence="15">
    <location>
        <begin position="397"/>
        <end position="416"/>
    </location>
</feature>
<dbReference type="GO" id="GO:0006811">
    <property type="term" value="P:monoatomic ion transport"/>
    <property type="evidence" value="ECO:0007669"/>
    <property type="project" value="UniProtKB-KW"/>
</dbReference>
<dbReference type="KEGG" id="cld:CLSPO_c21390"/>
<keyword evidence="7" id="KW-0050">Antiport</keyword>
<dbReference type="InterPro" id="IPR002528">
    <property type="entry name" value="MATE_fam"/>
</dbReference>
<protein>
    <recommendedName>
        <fullName evidence="5">Multidrug export protein MepA</fullName>
    </recommendedName>
    <alternativeName>
        <fullName evidence="14">Multidrug-efflux transporter</fullName>
    </alternativeName>
    <alternativeName>
        <fullName evidence="4">Probable multidrug resistance protein NorM</fullName>
    </alternativeName>
</protein>
<keyword evidence="12 15" id="KW-0472">Membrane</keyword>
<dbReference type="Proteomes" id="UP000033052">
    <property type="component" value="Chromosome"/>
</dbReference>
<evidence type="ECO:0000256" key="1">
    <source>
        <dbReference type="ARBA" id="ARBA00003408"/>
    </source>
</evidence>
<feature type="transmembrane region" description="Helical" evidence="15">
    <location>
        <begin position="198"/>
        <end position="221"/>
    </location>
</feature>
<proteinExistence type="inferred from homology"/>
<evidence type="ECO:0000313" key="17">
    <source>
        <dbReference type="Proteomes" id="UP000033052"/>
    </source>
</evidence>
<dbReference type="InterPro" id="IPR050222">
    <property type="entry name" value="MATE_MdtK"/>
</dbReference>
<evidence type="ECO:0000256" key="13">
    <source>
        <dbReference type="ARBA" id="ARBA00023251"/>
    </source>
</evidence>
<evidence type="ECO:0000256" key="4">
    <source>
        <dbReference type="ARBA" id="ARBA00020268"/>
    </source>
</evidence>
<dbReference type="AlphaFoldDB" id="A0A7U4LN40"/>
<dbReference type="InterPro" id="IPR048279">
    <property type="entry name" value="MdtK-like"/>
</dbReference>
<feature type="transmembrane region" description="Helical" evidence="15">
    <location>
        <begin position="98"/>
        <end position="121"/>
    </location>
</feature>
<dbReference type="GO" id="GO:0005886">
    <property type="term" value="C:plasma membrane"/>
    <property type="evidence" value="ECO:0007669"/>
    <property type="project" value="UniProtKB-SubCell"/>
</dbReference>
<keyword evidence="9 15" id="KW-0812">Transmembrane</keyword>
<dbReference type="Pfam" id="PF01554">
    <property type="entry name" value="MatE"/>
    <property type="match status" value="2"/>
</dbReference>
<sequence length="448" mass="49132">MLGIFLCLFLGGIMKMSIKNTFMRYILTNVIGMLGLSCYILADTFFVSKGLGVQGLTALNLSISIYSFINATGLLIGIGGATKYSIYQARNKHKKANIIFTNSIKIGILLGIFFLLIGLFGSSTLSSLLGADKNIFHMTNTYLKTLLCFTPFFILNNIFIAFIRNDGNPKLSMAGMLIGSLSNIILDYFFIFPLQWGMFGAAFATGLAPIISMCILTKHYIKKKNHFHFHKSKLSIKQVTYICSLGVSSFITEIASGIILIVFNLLILNISGNIGVAAYGIVANLALVATSIFTGIAQGTQPLLSENFGQGNNKKILQLFKYAIYASLVVSIVLYALIVIFNNQLVEIFNTDHIKILSKTASTGLIIYFAGFFFAGINIITSAVLSSINEPRHAFTISILRSGCIIVPVALFLSYFFQMIGIWLSFPLSEIITLIVGVFLAKKSLKRL</sequence>
<comment type="subcellular location">
    <subcellularLocation>
        <location evidence="2">Cell membrane</location>
        <topology evidence="2">Multi-pass membrane protein</topology>
    </subcellularLocation>
</comment>
<feature type="transmembrane region" description="Helical" evidence="15">
    <location>
        <begin position="62"/>
        <end position="86"/>
    </location>
</feature>
<dbReference type="PANTHER" id="PTHR43298:SF2">
    <property type="entry name" value="FMN_FAD EXPORTER YEEO-RELATED"/>
    <property type="match status" value="1"/>
</dbReference>
<evidence type="ECO:0000256" key="15">
    <source>
        <dbReference type="SAM" id="Phobius"/>
    </source>
</evidence>
<dbReference type="InterPro" id="IPR045070">
    <property type="entry name" value="MATE_MepA-like"/>
</dbReference>
<dbReference type="PANTHER" id="PTHR43298">
    <property type="entry name" value="MULTIDRUG RESISTANCE PROTEIN NORM-RELATED"/>
    <property type="match status" value="1"/>
</dbReference>
<dbReference type="NCBIfam" id="TIGR00797">
    <property type="entry name" value="matE"/>
    <property type="match status" value="1"/>
</dbReference>
<evidence type="ECO:0000256" key="6">
    <source>
        <dbReference type="ARBA" id="ARBA00022448"/>
    </source>
</evidence>
<comment type="function">
    <text evidence="1">Multidrug efflux pump.</text>
</comment>
<evidence type="ECO:0000256" key="12">
    <source>
        <dbReference type="ARBA" id="ARBA00023136"/>
    </source>
</evidence>
<feature type="transmembrane region" description="Helical" evidence="15">
    <location>
        <begin position="141"/>
        <end position="162"/>
    </location>
</feature>
<feature type="transmembrane region" description="Helical" evidence="15">
    <location>
        <begin position="361"/>
        <end position="385"/>
    </location>
</feature>
<evidence type="ECO:0000313" key="16">
    <source>
        <dbReference type="EMBL" id="AKC62859.1"/>
    </source>
</evidence>
<dbReference type="GO" id="GO:0015297">
    <property type="term" value="F:antiporter activity"/>
    <property type="evidence" value="ECO:0007669"/>
    <property type="project" value="UniProtKB-KW"/>
</dbReference>
<keyword evidence="11" id="KW-0406">Ion transport</keyword>
<keyword evidence="6" id="KW-0813">Transport</keyword>
<dbReference type="CDD" id="cd13143">
    <property type="entry name" value="MATE_MepA_like"/>
    <property type="match status" value="1"/>
</dbReference>
<dbReference type="PIRSF" id="PIRSF006603">
    <property type="entry name" value="DinF"/>
    <property type="match status" value="1"/>
</dbReference>
<feature type="transmembrane region" description="Helical" evidence="15">
    <location>
        <begin position="319"/>
        <end position="341"/>
    </location>
</feature>
<feature type="transmembrane region" description="Helical" evidence="15">
    <location>
        <begin position="276"/>
        <end position="298"/>
    </location>
</feature>
<evidence type="ECO:0000256" key="11">
    <source>
        <dbReference type="ARBA" id="ARBA00023065"/>
    </source>
</evidence>
<dbReference type="GO" id="GO:0042910">
    <property type="term" value="F:xenobiotic transmembrane transporter activity"/>
    <property type="evidence" value="ECO:0007669"/>
    <property type="project" value="InterPro"/>
</dbReference>
<evidence type="ECO:0000256" key="3">
    <source>
        <dbReference type="ARBA" id="ARBA00008417"/>
    </source>
</evidence>
<feature type="transmembrane region" description="Helical" evidence="15">
    <location>
        <begin position="22"/>
        <end position="42"/>
    </location>
</feature>
<keyword evidence="13" id="KW-0046">Antibiotic resistance</keyword>
<gene>
    <name evidence="16" type="ORF">CLSPO_c21390</name>
</gene>
<feature type="transmembrane region" description="Helical" evidence="15">
    <location>
        <begin position="242"/>
        <end position="270"/>
    </location>
</feature>
<dbReference type="GO" id="GO:0046677">
    <property type="term" value="P:response to antibiotic"/>
    <property type="evidence" value="ECO:0007669"/>
    <property type="project" value="UniProtKB-KW"/>
</dbReference>
<keyword evidence="10 15" id="KW-1133">Transmembrane helix</keyword>
<evidence type="ECO:0000256" key="10">
    <source>
        <dbReference type="ARBA" id="ARBA00022989"/>
    </source>
</evidence>
<evidence type="ECO:0000256" key="5">
    <source>
        <dbReference type="ARBA" id="ARBA00022106"/>
    </source>
</evidence>
<evidence type="ECO:0000256" key="2">
    <source>
        <dbReference type="ARBA" id="ARBA00004651"/>
    </source>
</evidence>
<evidence type="ECO:0000256" key="9">
    <source>
        <dbReference type="ARBA" id="ARBA00022692"/>
    </source>
</evidence>